<dbReference type="Proteomes" id="UP001649381">
    <property type="component" value="Unassembled WGS sequence"/>
</dbReference>
<reference evidence="2 3" key="1">
    <citation type="submission" date="2022-01" db="EMBL/GenBank/DDBJ databases">
        <title>Alkalihalobacillus sp. EGI L200015, a novel bacterium isolated from a salt lake sediment.</title>
        <authorList>
            <person name="Gao L."/>
            <person name="Fang B.-Z."/>
            <person name="Li W.-J."/>
        </authorList>
    </citation>
    <scope>NUCLEOTIDE SEQUENCE [LARGE SCALE GENOMIC DNA]</scope>
    <source>
        <strain evidence="2 3">KCTC 12718</strain>
    </source>
</reference>
<comment type="caution">
    <text evidence="2">The sequence shown here is derived from an EMBL/GenBank/DDBJ whole genome shotgun (WGS) entry which is preliminary data.</text>
</comment>
<sequence length="363" mass="42500">MQNEDSFENLRKDLHLSEQNFNTETLYGSDLMQINKPFIALQLMALLRRSPAKDRSHPKHSIIIRRLKRVMGGFRGEESVFYQLNYLPKEQFLILHGPRLSNENTYFQIDFLVLSPHFYTIIEVKNIYGELYFDPVFDQLIRKMPDGTQTGLQDPTSQVKIQKMQLRKWLKHHKLPIAPIKYLITVSDPKTILNTSLANHNISNWIIHKHALMSKFEHFIKANPKEIISNKDVKKIARKIKRKNEPLLSDVLDTYKFTPSQITSGVSCPKCLELPIPRHKYRKNWVCPTCRASSNQAYFEAIADYALLINNTFSNRQMRLFLHIDSDSTVYNLLKKMNIQTVGRKHSISLDDVYMYANKNFNE</sequence>
<evidence type="ECO:0000313" key="3">
    <source>
        <dbReference type="Proteomes" id="UP001649381"/>
    </source>
</evidence>
<feature type="domain" description="NERD" evidence="1">
    <location>
        <begin position="72"/>
        <end position="189"/>
    </location>
</feature>
<dbReference type="PROSITE" id="PS50965">
    <property type="entry name" value="NERD"/>
    <property type="match status" value="1"/>
</dbReference>
<dbReference type="InterPro" id="IPR011528">
    <property type="entry name" value="NERD"/>
</dbReference>
<proteinExistence type="predicted"/>
<evidence type="ECO:0000259" key="1">
    <source>
        <dbReference type="PROSITE" id="PS50965"/>
    </source>
</evidence>
<protein>
    <submittedName>
        <fullName evidence="2">NERD domain-containing protein</fullName>
    </submittedName>
</protein>
<keyword evidence="3" id="KW-1185">Reference proteome</keyword>
<dbReference type="EMBL" id="JAKIJS010000001">
    <property type="protein sequence ID" value="MCF6136789.1"/>
    <property type="molecule type" value="Genomic_DNA"/>
</dbReference>
<dbReference type="RefSeq" id="WP_236331840.1">
    <property type="nucleotide sequence ID" value="NZ_JAKIJS010000001.1"/>
</dbReference>
<name>A0ABS9GVD1_9BACL</name>
<organism evidence="2 3">
    <name type="scientific">Pseudalkalibacillus berkeleyi</name>
    <dbReference type="NCBI Taxonomy" id="1069813"/>
    <lineage>
        <taxon>Bacteria</taxon>
        <taxon>Bacillati</taxon>
        <taxon>Bacillota</taxon>
        <taxon>Bacilli</taxon>
        <taxon>Bacillales</taxon>
        <taxon>Fictibacillaceae</taxon>
        <taxon>Pseudalkalibacillus</taxon>
    </lineage>
</organism>
<accession>A0ABS9GVD1</accession>
<evidence type="ECO:0000313" key="2">
    <source>
        <dbReference type="EMBL" id="MCF6136789.1"/>
    </source>
</evidence>
<dbReference type="Pfam" id="PF08378">
    <property type="entry name" value="NERD"/>
    <property type="match status" value="1"/>
</dbReference>
<gene>
    <name evidence="2" type="ORF">L2716_03540</name>
</gene>